<sequence length="802" mass="90223">MSDLKHDPSFSYQSVNPTPEHQISEDEAIRPQIELGAHPQMARKRGSLATIIWQTIALLWLVPVVALLYLNFTEYIIGASAWCPKGQCWLDMFNPNQAIPRQRAREFNKASHDLLGGLQFVAKALEVWFGIIAAALMYILTMKAAGYKEGLPVGYLTRPLEFADPITLLDPLLWKTGPSPFGKKSAADKRVGLRVWQLIGLSLFLCVLINLMGPATAVLVIPALNIIPTAKVGQRVFQGLNAAEPPSTRADSWIWWNLHASTHCTKQEIQAKNYSCTLTPFGDSMDAWVSTYIASDGDAGITTQLGLSFAANYTSKIKTDNAMELLYGLADGKQQYKDYTWWTPNRQVITNLYNDYLAVKLLSFGFTKKWITNHSARQLYDTDPIKTYVEYNKSLELSLLRDGVVLGAVPTKWADYNFTDHWVLEVDANRQVRCYDNYDLRFTALSTSSWTGKYTRCIRTGSGWSSENKKAQFFTDQIYNNATGNTDPGVDITVYTSDKAAYFKDGKRPSWIPAPCLSVGRLLNNTICPWERIFTADEDSDVFNRTQHSVTVEFYMGNGSSDTHFVVDFVPYYDFTMYSLNANPVSNPAKLVQTADLPVHNALSFAMDPNWYVAAWSTSEQGSLFANRTTTQLLQNTMQSQLQNPSNDWIYNQNYDYLALIPTLQALSLIDYSTAPVDSHINTKDPARPILSRWAQMYVWSYGIGSRTSELGVAVAIAGCLVVLWQVVLGLADRRRYRSPTQLVVAALEHSPRGEFEGKGHNEVEMARVRFHIRDNDSQVGKFSFYEPEEKEQGGEYGTVVH</sequence>
<reference evidence="3 4" key="1">
    <citation type="submission" date="2023-08" db="EMBL/GenBank/DDBJ databases">
        <title>Black Yeasts Isolated from many extreme environments.</title>
        <authorList>
            <person name="Coleine C."/>
            <person name="Stajich J.E."/>
            <person name="Selbmann L."/>
        </authorList>
    </citation>
    <scope>NUCLEOTIDE SEQUENCE [LARGE SCALE GENOMIC DNA]</scope>
    <source>
        <strain evidence="3 4">CCFEE 5935</strain>
    </source>
</reference>
<keyword evidence="2" id="KW-0472">Membrane</keyword>
<organism evidence="3 4">
    <name type="scientific">Saxophila tyrrhenica</name>
    <dbReference type="NCBI Taxonomy" id="1690608"/>
    <lineage>
        <taxon>Eukaryota</taxon>
        <taxon>Fungi</taxon>
        <taxon>Dikarya</taxon>
        <taxon>Ascomycota</taxon>
        <taxon>Pezizomycotina</taxon>
        <taxon>Dothideomycetes</taxon>
        <taxon>Dothideomycetidae</taxon>
        <taxon>Mycosphaerellales</taxon>
        <taxon>Extremaceae</taxon>
        <taxon>Saxophila</taxon>
    </lineage>
</organism>
<keyword evidence="2" id="KW-0812">Transmembrane</keyword>
<evidence type="ECO:0000313" key="4">
    <source>
        <dbReference type="Proteomes" id="UP001337655"/>
    </source>
</evidence>
<dbReference type="Proteomes" id="UP001337655">
    <property type="component" value="Unassembled WGS sequence"/>
</dbReference>
<dbReference type="RefSeq" id="XP_064663327.1">
    <property type="nucleotide sequence ID" value="XM_064799000.1"/>
</dbReference>
<name>A0AAV9PLA5_9PEZI</name>
<evidence type="ECO:0000256" key="1">
    <source>
        <dbReference type="SAM" id="MobiDB-lite"/>
    </source>
</evidence>
<gene>
    <name evidence="3" type="ORF">LTR77_001740</name>
</gene>
<evidence type="ECO:0000313" key="3">
    <source>
        <dbReference type="EMBL" id="KAK5174658.1"/>
    </source>
</evidence>
<comment type="caution">
    <text evidence="3">The sequence shown here is derived from an EMBL/GenBank/DDBJ whole genome shotgun (WGS) entry which is preliminary data.</text>
</comment>
<feature type="region of interest" description="Disordered" evidence="1">
    <location>
        <begin position="1"/>
        <end position="23"/>
    </location>
</feature>
<keyword evidence="2" id="KW-1133">Transmembrane helix</keyword>
<dbReference type="EMBL" id="JAVRRT010000002">
    <property type="protein sequence ID" value="KAK5174658.1"/>
    <property type="molecule type" value="Genomic_DNA"/>
</dbReference>
<dbReference type="GeneID" id="89923087"/>
<feature type="transmembrane region" description="Helical" evidence="2">
    <location>
        <begin position="120"/>
        <end position="140"/>
    </location>
</feature>
<dbReference type="AlphaFoldDB" id="A0AAV9PLA5"/>
<feature type="transmembrane region" description="Helical" evidence="2">
    <location>
        <begin position="711"/>
        <end position="732"/>
    </location>
</feature>
<feature type="compositionally biased region" description="Polar residues" evidence="1">
    <location>
        <begin position="10"/>
        <end position="21"/>
    </location>
</feature>
<keyword evidence="4" id="KW-1185">Reference proteome</keyword>
<protein>
    <submittedName>
        <fullName evidence="3">Uncharacterized protein</fullName>
    </submittedName>
</protein>
<evidence type="ECO:0000256" key="2">
    <source>
        <dbReference type="SAM" id="Phobius"/>
    </source>
</evidence>
<feature type="transmembrane region" description="Helical" evidence="2">
    <location>
        <begin position="198"/>
        <end position="224"/>
    </location>
</feature>
<accession>A0AAV9PLA5</accession>
<proteinExistence type="predicted"/>
<feature type="transmembrane region" description="Helical" evidence="2">
    <location>
        <begin position="51"/>
        <end position="72"/>
    </location>
</feature>